<proteinExistence type="predicted"/>
<sequence length="323" mass="36476">MELLDLERKHLAFQRALDLQLADADDDLLCLQHAAREVARREHKRVVPAELAVGQPERGLVERDDHLVERDLDLAGDLHTDPVHVHVDGVDAGVELALKQLRRHKVDLFCETSQHAVELVFLKRLVFGNELQVGAQQYRQNVAVVPAELLQVLDQDLEHAQCDELPIRVLELKSRWIQRIWLRTNEASVVAESRNMTVCCLKKYALSLNLELKSMTMLFSANGNWSTVASSSPSGIFILFTLTNIRSKQSNASSNWPRSMYKFASLLRLESESLDWKYVSRYPNASVRPALMEPNNAVQFSFLSAGDGYDDLILKMVSNGSSS</sequence>
<gene>
    <name evidence="1" type="ORF">OGAPHI_003288</name>
</gene>
<organism evidence="1 2">
    <name type="scientific">Ogataea philodendri</name>
    <dbReference type="NCBI Taxonomy" id="1378263"/>
    <lineage>
        <taxon>Eukaryota</taxon>
        <taxon>Fungi</taxon>
        <taxon>Dikarya</taxon>
        <taxon>Ascomycota</taxon>
        <taxon>Saccharomycotina</taxon>
        <taxon>Pichiomycetes</taxon>
        <taxon>Pichiales</taxon>
        <taxon>Pichiaceae</taxon>
        <taxon>Ogataea</taxon>
    </lineage>
</organism>
<dbReference type="EMBL" id="JAEUBE010000199">
    <property type="protein sequence ID" value="KAH3666839.1"/>
    <property type="molecule type" value="Genomic_DNA"/>
</dbReference>
<keyword evidence="2" id="KW-1185">Reference proteome</keyword>
<dbReference type="RefSeq" id="XP_046061795.1">
    <property type="nucleotide sequence ID" value="XM_046204251.1"/>
</dbReference>
<name>A0A9P8P8X5_9ASCO</name>
<accession>A0A9P8P8X5</accession>
<protein>
    <submittedName>
        <fullName evidence="1">Uncharacterized protein</fullName>
    </submittedName>
</protein>
<dbReference type="Proteomes" id="UP000769157">
    <property type="component" value="Unassembled WGS sequence"/>
</dbReference>
<evidence type="ECO:0000313" key="2">
    <source>
        <dbReference type="Proteomes" id="UP000769157"/>
    </source>
</evidence>
<evidence type="ECO:0000313" key="1">
    <source>
        <dbReference type="EMBL" id="KAH3666839.1"/>
    </source>
</evidence>
<comment type="caution">
    <text evidence="1">The sequence shown here is derived from an EMBL/GenBank/DDBJ whole genome shotgun (WGS) entry which is preliminary data.</text>
</comment>
<reference evidence="1" key="2">
    <citation type="submission" date="2021-01" db="EMBL/GenBank/DDBJ databases">
        <authorList>
            <person name="Schikora-Tamarit M.A."/>
        </authorList>
    </citation>
    <scope>NUCLEOTIDE SEQUENCE</scope>
    <source>
        <strain evidence="1">CBS6075</strain>
    </source>
</reference>
<dbReference type="GeneID" id="70235255"/>
<dbReference type="AlphaFoldDB" id="A0A9P8P8X5"/>
<reference evidence="1" key="1">
    <citation type="journal article" date="2021" name="Open Biol.">
        <title>Shared evolutionary footprints suggest mitochondrial oxidative damage underlies multiple complex I losses in fungi.</title>
        <authorList>
            <person name="Schikora-Tamarit M.A."/>
            <person name="Marcet-Houben M."/>
            <person name="Nosek J."/>
            <person name="Gabaldon T."/>
        </authorList>
    </citation>
    <scope>NUCLEOTIDE SEQUENCE</scope>
    <source>
        <strain evidence="1">CBS6075</strain>
    </source>
</reference>